<keyword evidence="4" id="KW-1188">Viral release from host cell</keyword>
<dbReference type="GO" id="GO:0030430">
    <property type="term" value="C:host cell cytoplasm"/>
    <property type="evidence" value="ECO:0007669"/>
    <property type="project" value="UniProtKB-SubCell"/>
</dbReference>
<evidence type="ECO:0000256" key="2">
    <source>
        <dbReference type="ARBA" id="ARBA00022562"/>
    </source>
</evidence>
<feature type="compositionally biased region" description="Basic and acidic residues" evidence="18">
    <location>
        <begin position="486"/>
        <end position="498"/>
    </location>
</feature>
<keyword evidence="7" id="KW-0677">Repeat</keyword>
<comment type="subcellular location">
    <subcellularLocation>
        <location evidence="17">Virion</location>
    </subcellularLocation>
    <subcellularLocation>
        <location evidence="17">Host cytoplasm</location>
    </subcellularLocation>
    <subcellularLocation>
        <location evidence="17">Host nucleus</location>
    </subcellularLocation>
</comment>
<dbReference type="Gene3D" id="1.10.150.90">
    <property type="entry name" value="Immunodeficiency lentiviruses, gag gene matrix protein p17"/>
    <property type="match status" value="1"/>
</dbReference>
<reference evidence="20 21" key="1">
    <citation type="journal article" date="2016" name="PLoS Pathog.">
        <title>Targeted Isolation of Antibodies Directed against Major Sites of SIV env Vulnerability.</title>
        <authorList>
            <person name="Mason R.D."/>
            <person name="Welles H.C."/>
            <person name="Adams C."/>
            <person name="Chakrabarti B.K."/>
            <person name="Gorman J."/>
            <person name="Zhou T."/>
            <person name="Nguyen R."/>
            <person name="O'Dell S."/>
            <person name="Lusvarghi S."/>
            <person name="Bewley C.A."/>
            <person name="Li H."/>
            <person name="Shaw G.M."/>
            <person name="Sheng Z."/>
            <person name="Shapiro L."/>
            <person name="Wyatt R."/>
            <person name="Kwong P.D."/>
            <person name="Mascola J.R."/>
            <person name="Roederer M."/>
        </authorList>
    </citation>
    <scope>NUCLEOTIDE SEQUENCE [LARGE SCALE GENOMIC DNA]</scope>
    <source>
        <strain evidence="20">FTq.tf</strain>
    </source>
</reference>
<keyword evidence="5" id="KW-0519">Myristate</keyword>
<keyword evidence="13 17" id="KW-0543">Viral nucleoprotein</keyword>
<feature type="region of interest" description="Disordered" evidence="18">
    <location>
        <begin position="114"/>
        <end position="134"/>
    </location>
</feature>
<dbReference type="PROSITE" id="PS50158">
    <property type="entry name" value="ZF_CCHC"/>
    <property type="match status" value="2"/>
</dbReference>
<dbReference type="SUPFAM" id="SSF57756">
    <property type="entry name" value="Retrovirus zinc finger-like domains"/>
    <property type="match status" value="1"/>
</dbReference>
<dbReference type="Gene3D" id="1.10.1200.30">
    <property type="match status" value="1"/>
</dbReference>
<dbReference type="SUPFAM" id="SSF47836">
    <property type="entry name" value="Retroviral matrix proteins"/>
    <property type="match status" value="1"/>
</dbReference>
<dbReference type="InterPro" id="IPR010999">
    <property type="entry name" value="Retrovr_matrix"/>
</dbReference>
<evidence type="ECO:0000313" key="20">
    <source>
        <dbReference type="EMBL" id="ANN46451.1"/>
    </source>
</evidence>
<evidence type="ECO:0000259" key="19">
    <source>
        <dbReference type="PROSITE" id="PS50158"/>
    </source>
</evidence>
<evidence type="ECO:0000256" key="12">
    <source>
        <dbReference type="ARBA" id="ARBA00022884"/>
    </source>
</evidence>
<sequence>MGARSSVLSGKKTDELEKVRLRPNGKKKYMLKHVVWAANELDRFGLAESLLENKEGCQKILSVLAPLVPTGSENLKSLYNTVCVIWCIHAEQKVKHTEEAKQIVQRHLVVETGTADTTPATSRPTAPSSGRGGNYPVQQIGGNYVHLPLSPRTLNAWVKLVEEKKFGAEVVPGFQALSEGCTPYDINQMLNCVGDHQAAMQIIREIINEEAADWDLQHPQPMGPIPAGQLRDPSGSDIAGTTSTVEEQIEWMYRQQNPIPVGNIYRRWIQLGLQKCVRMYNPTNILDVKQGPKEPFQAYVDRFYKSLRAEQIDPTVKNWMTQTLLIQNANPDCKVILKGLGMNPTLEEMMSACQGVGGPGQKARLMAEALKNALAPGVLPFAAAQQKGGLRHTVKCWNCGKEGHSAKQCRAPRRQGCWKCGKMGHIMAKCPERQVGFLGFGPWGKKPRNFPMTQMPQGLTPTAPPEDLARDPAEDLLKRYMQQGRKQRESRERPYKEVREDLLHLSSLFGEDQ</sequence>
<dbReference type="GO" id="GO:0019013">
    <property type="term" value="C:viral nucleocapsid"/>
    <property type="evidence" value="ECO:0007669"/>
    <property type="project" value="UniProtKB-KW"/>
</dbReference>
<protein>
    <recommendedName>
        <fullName evidence="17">Gag polyprotein</fullName>
    </recommendedName>
    <component>
        <recommendedName>
            <fullName evidence="17">Matrix protein p17</fullName>
            <shortName evidence="17">MA</shortName>
        </recommendedName>
    </component>
</protein>
<keyword evidence="11 17" id="KW-0946">Virion</keyword>
<dbReference type="Pfam" id="PF00607">
    <property type="entry name" value="Gag_p24"/>
    <property type="match status" value="1"/>
</dbReference>
<dbReference type="InterPro" id="IPR008916">
    <property type="entry name" value="Retrov_capsid_C"/>
</dbReference>
<evidence type="ECO:0000256" key="9">
    <source>
        <dbReference type="ARBA" id="ARBA00022771"/>
    </source>
</evidence>
<dbReference type="GO" id="GO:0005198">
    <property type="term" value="F:structural molecule activity"/>
    <property type="evidence" value="ECO:0007669"/>
    <property type="project" value="InterPro"/>
</dbReference>
<dbReference type="GO" id="GO:0075523">
    <property type="term" value="P:viral translational frameshifting"/>
    <property type="evidence" value="ECO:0007669"/>
    <property type="project" value="UniProtKB-KW"/>
</dbReference>
<dbReference type="Pfam" id="PF00098">
    <property type="entry name" value="zf-CCHC"/>
    <property type="match status" value="2"/>
</dbReference>
<evidence type="ECO:0000313" key="21">
    <source>
        <dbReference type="Proteomes" id="UP000099955"/>
    </source>
</evidence>
<dbReference type="GO" id="GO:0003723">
    <property type="term" value="F:RNA binding"/>
    <property type="evidence" value="ECO:0007669"/>
    <property type="project" value="UniProtKB-KW"/>
</dbReference>
<dbReference type="Pfam" id="PF00540">
    <property type="entry name" value="Gag_p17"/>
    <property type="match status" value="1"/>
</dbReference>
<keyword evidence="15" id="KW-0449">Lipoprotein</keyword>
<comment type="subcellular location">
    <molecule>Matrix protein p17</molecule>
    <subcellularLocation>
        <location evidence="17">Virion membrane</location>
        <topology evidence="17">Lipid-anchor</topology>
    </subcellularLocation>
    <subcellularLocation>
        <location evidence="17">Host nucleus</location>
    </subcellularLocation>
    <subcellularLocation>
        <location evidence="17">Host cytoplasm</location>
    </subcellularLocation>
</comment>
<dbReference type="InterPro" id="IPR045345">
    <property type="entry name" value="Gag_p24_C"/>
</dbReference>
<organismHost>
    <name type="scientific">Cercopithecidae</name>
    <name type="common">Old World monkeys</name>
    <dbReference type="NCBI Taxonomy" id="9527"/>
</organismHost>
<organismHost>
    <name type="scientific">Pan troglodytes</name>
    <name type="common">Chimpanzee</name>
    <dbReference type="NCBI Taxonomy" id="9598"/>
</organismHost>
<dbReference type="PANTHER" id="PTHR40389:SF2">
    <property type="entry name" value="ENDOGENOUS RETROVIRUS GROUP K MEMBER 24 GAG POLYPROTEIN-RELATED"/>
    <property type="match status" value="1"/>
</dbReference>
<evidence type="ECO:0000256" key="7">
    <source>
        <dbReference type="ARBA" id="ARBA00022737"/>
    </source>
</evidence>
<feature type="domain" description="CCHC-type" evidence="19">
    <location>
        <begin position="417"/>
        <end position="432"/>
    </location>
</feature>
<comment type="PTM">
    <molecule>Gag-Pol polyprotein</molecule>
    <text evidence="17">Specific enzymatic cleavages by the viral protease yield mature proteins.</text>
</comment>
<evidence type="ECO:0000256" key="4">
    <source>
        <dbReference type="ARBA" id="ARBA00022612"/>
    </source>
</evidence>
<dbReference type="InterPro" id="IPR001878">
    <property type="entry name" value="Znf_CCHC"/>
</dbReference>
<dbReference type="GO" id="GO:0042025">
    <property type="term" value="C:host cell nucleus"/>
    <property type="evidence" value="ECO:0007669"/>
    <property type="project" value="UniProtKB-SubCell"/>
</dbReference>
<evidence type="ECO:0000256" key="1">
    <source>
        <dbReference type="ARBA" id="ARBA00022561"/>
    </source>
</evidence>
<dbReference type="SMART" id="SM00343">
    <property type="entry name" value="ZnF_C2HC"/>
    <property type="match status" value="2"/>
</dbReference>
<dbReference type="Gene3D" id="1.20.5.760">
    <property type="entry name" value="Single helix bin"/>
    <property type="match status" value="1"/>
</dbReference>
<keyword evidence="6 17" id="KW-0479">Metal-binding</keyword>
<keyword evidence="10 17" id="KW-0862">Zinc</keyword>
<dbReference type="Pfam" id="PF19317">
    <property type="entry name" value="Gag_p24_C"/>
    <property type="match status" value="1"/>
</dbReference>
<dbReference type="InterPro" id="IPR000071">
    <property type="entry name" value="Lentvrl_matrix_N"/>
</dbReference>
<evidence type="ECO:0000256" key="18">
    <source>
        <dbReference type="SAM" id="MobiDB-lite"/>
    </source>
</evidence>
<dbReference type="GO" id="GO:0008270">
    <property type="term" value="F:zinc ion binding"/>
    <property type="evidence" value="ECO:0007669"/>
    <property type="project" value="UniProtKB-KW"/>
</dbReference>
<dbReference type="SUPFAM" id="SSF47943">
    <property type="entry name" value="Retrovirus capsid protein, N-terminal core domain"/>
    <property type="match status" value="1"/>
</dbReference>
<dbReference type="PANTHER" id="PTHR40389">
    <property type="entry name" value="ENDOGENOUS RETROVIRUS GROUP K MEMBER 24 GAG POLYPROTEIN-RELATED"/>
    <property type="match status" value="1"/>
</dbReference>
<dbReference type="InterPro" id="IPR036875">
    <property type="entry name" value="Znf_CCHC_sf"/>
</dbReference>
<keyword evidence="12 17" id="KW-0694">RNA-binding</keyword>
<dbReference type="InterPro" id="IPR008919">
    <property type="entry name" value="Retrov_capsid_N"/>
</dbReference>
<keyword evidence="1 17" id="KW-0167">Capsid protein</keyword>
<feature type="region of interest" description="Disordered" evidence="18">
    <location>
        <begin position="453"/>
        <end position="473"/>
    </location>
</feature>
<evidence type="ECO:0000256" key="10">
    <source>
        <dbReference type="ARBA" id="ARBA00022833"/>
    </source>
</evidence>
<keyword evidence="2 17" id="KW-1048">Host nucleus</keyword>
<evidence type="ECO:0000256" key="17">
    <source>
        <dbReference type="RuleBase" id="RU004487"/>
    </source>
</evidence>
<keyword evidence="3 17" id="KW-0945">Host-virus interaction</keyword>
<evidence type="ECO:0000256" key="8">
    <source>
        <dbReference type="ARBA" id="ARBA00022758"/>
    </source>
</evidence>
<feature type="domain" description="CCHC-type" evidence="19">
    <location>
        <begin position="395"/>
        <end position="410"/>
    </location>
</feature>
<organism evidence="20 21">
    <name type="scientific">Simian immunodeficiency virus</name>
    <name type="common">SIV</name>
    <dbReference type="NCBI Taxonomy" id="11723"/>
    <lineage>
        <taxon>Viruses</taxon>
        <taxon>Riboviria</taxon>
        <taxon>Pararnavirae</taxon>
        <taxon>Artverviricota</taxon>
        <taxon>Revtraviricetes</taxon>
        <taxon>Ortervirales</taxon>
        <taxon>Retroviridae</taxon>
        <taxon>Orthoretrovirinae</taxon>
        <taxon>Lentivirus</taxon>
        <taxon>Lentivirus simimdef</taxon>
    </lineage>
</organism>
<feature type="region of interest" description="Disordered" evidence="18">
    <location>
        <begin position="479"/>
        <end position="498"/>
    </location>
</feature>
<proteinExistence type="predicted"/>
<keyword evidence="8" id="KW-0688">Ribosomal frameshifting</keyword>
<keyword evidence="14 17" id="KW-1035">Host cytoplasm</keyword>
<dbReference type="SUPFAM" id="SSF47353">
    <property type="entry name" value="Retrovirus capsid dimerization domain-like"/>
    <property type="match status" value="1"/>
</dbReference>
<evidence type="ECO:0000256" key="6">
    <source>
        <dbReference type="ARBA" id="ARBA00022723"/>
    </source>
</evidence>
<evidence type="ECO:0000256" key="11">
    <source>
        <dbReference type="ARBA" id="ARBA00022844"/>
    </source>
</evidence>
<accession>A0A193DUR4</accession>
<evidence type="ECO:0000256" key="16">
    <source>
        <dbReference type="PROSITE-ProRule" id="PRU00047"/>
    </source>
</evidence>
<feature type="compositionally biased region" description="Low complexity" evidence="18">
    <location>
        <begin position="114"/>
        <end position="129"/>
    </location>
</feature>
<name>A0A193DUR4_SIV</name>
<evidence type="ECO:0000256" key="3">
    <source>
        <dbReference type="ARBA" id="ARBA00022581"/>
    </source>
</evidence>
<dbReference type="EMBL" id="KU182920">
    <property type="protein sequence ID" value="ANN46451.1"/>
    <property type="molecule type" value="Genomic_RNA"/>
</dbReference>
<dbReference type="PRINTS" id="PR00234">
    <property type="entry name" value="HIV1MATRIX"/>
</dbReference>
<evidence type="ECO:0000256" key="5">
    <source>
        <dbReference type="ARBA" id="ARBA00022707"/>
    </source>
</evidence>
<gene>
    <name evidence="20" type="primary">gag</name>
</gene>
<dbReference type="Gene3D" id="1.10.375.10">
    <property type="entry name" value="Human Immunodeficiency Virus Type 1 Capsid Protein"/>
    <property type="match status" value="1"/>
</dbReference>
<evidence type="ECO:0000256" key="14">
    <source>
        <dbReference type="ARBA" id="ARBA00023200"/>
    </source>
</evidence>
<dbReference type="InterPro" id="IPR050195">
    <property type="entry name" value="Primate_lentivir_Gag_pol-like"/>
</dbReference>
<evidence type="ECO:0000256" key="15">
    <source>
        <dbReference type="ARBA" id="ARBA00023288"/>
    </source>
</evidence>
<dbReference type="GO" id="GO:0055036">
    <property type="term" value="C:virion membrane"/>
    <property type="evidence" value="ECO:0007669"/>
    <property type="project" value="UniProtKB-SubCell"/>
</dbReference>
<evidence type="ECO:0000256" key="13">
    <source>
        <dbReference type="ARBA" id="ARBA00023086"/>
    </source>
</evidence>
<keyword evidence="9 16" id="KW-0863">Zinc-finger</keyword>
<dbReference type="Gene3D" id="4.10.60.10">
    <property type="entry name" value="Zinc finger, CCHC-type"/>
    <property type="match status" value="1"/>
</dbReference>
<dbReference type="InterPro" id="IPR012344">
    <property type="entry name" value="Matrix_HIV/RSV_N"/>
</dbReference>
<dbReference type="Proteomes" id="UP000099955">
    <property type="component" value="Genome"/>
</dbReference>